<dbReference type="Gene3D" id="3.10.20.30">
    <property type="match status" value="1"/>
</dbReference>
<dbReference type="InterPro" id="IPR003749">
    <property type="entry name" value="ThiS/MoaD-like"/>
</dbReference>
<evidence type="ECO:0000313" key="5">
    <source>
        <dbReference type="Proteomes" id="UP000052245"/>
    </source>
</evidence>
<dbReference type="Proteomes" id="UP000052257">
    <property type="component" value="Unassembled WGS sequence"/>
</dbReference>
<comment type="caution">
    <text evidence="1">The sequence shown here is derived from an EMBL/GenBank/DDBJ whole genome shotgun (WGS) entry which is preliminary data.</text>
</comment>
<protein>
    <submittedName>
        <fullName evidence="1">Molybdopterin synthase sulfur carrier subunit</fullName>
    </submittedName>
</protein>
<dbReference type="EMBL" id="FAVC01000005">
    <property type="protein sequence ID" value="CUU92336.1"/>
    <property type="molecule type" value="Genomic_DNA"/>
</dbReference>
<dbReference type="Proteomes" id="UP000052245">
    <property type="component" value="Unassembled WGS sequence"/>
</dbReference>
<dbReference type="RefSeq" id="WP_034962571.1">
    <property type="nucleotide sequence ID" value="NZ_CBCRTP010000019.1"/>
</dbReference>
<dbReference type="EMBL" id="FAUW01000003">
    <property type="protein sequence ID" value="CUU80052.1"/>
    <property type="molecule type" value="Genomic_DNA"/>
</dbReference>
<evidence type="ECO:0000313" key="1">
    <source>
        <dbReference type="EMBL" id="CUU80052.1"/>
    </source>
</evidence>
<dbReference type="Pfam" id="PF02597">
    <property type="entry name" value="ThiS"/>
    <property type="match status" value="1"/>
</dbReference>
<dbReference type="SUPFAM" id="SSF54285">
    <property type="entry name" value="MoaD/ThiS"/>
    <property type="match status" value="1"/>
</dbReference>
<evidence type="ECO:0000313" key="3">
    <source>
        <dbReference type="EMBL" id="CUU92336.1"/>
    </source>
</evidence>
<organism evidence="1 6">
    <name type="scientific">Campylobacter hyointestinalis subsp. hyointestinalis</name>
    <dbReference type="NCBI Taxonomy" id="91352"/>
    <lineage>
        <taxon>Bacteria</taxon>
        <taxon>Pseudomonadati</taxon>
        <taxon>Campylobacterota</taxon>
        <taxon>Epsilonproteobacteria</taxon>
        <taxon>Campylobacterales</taxon>
        <taxon>Campylobacteraceae</taxon>
        <taxon>Campylobacter</taxon>
    </lineage>
</organism>
<dbReference type="EMBL" id="FAVB01000003">
    <property type="protein sequence ID" value="CUU81901.1"/>
    <property type="molecule type" value="Genomic_DNA"/>
</dbReference>
<gene>
    <name evidence="1" type="primary">moaD</name>
    <name evidence="2" type="ORF">ERS686654_01259</name>
    <name evidence="1" type="ORF">ERS739220_01080</name>
    <name evidence="3" type="ORF">ERS739223_01903</name>
</gene>
<name>A0A2S5J4V0_CAMHY</name>
<evidence type="ECO:0000313" key="2">
    <source>
        <dbReference type="EMBL" id="CUU81901.1"/>
    </source>
</evidence>
<dbReference type="InterPro" id="IPR016155">
    <property type="entry name" value="Mopterin_synth/thiamin_S_b"/>
</dbReference>
<evidence type="ECO:0000313" key="4">
    <source>
        <dbReference type="Proteomes" id="UP000052237"/>
    </source>
</evidence>
<dbReference type="Proteomes" id="UP000052237">
    <property type="component" value="Unassembled WGS sequence"/>
</dbReference>
<accession>A0A0S4RUA5</accession>
<dbReference type="InterPro" id="IPR012675">
    <property type="entry name" value="Beta-grasp_dom_sf"/>
</dbReference>
<sequence>MVKVEFLGPINTDALELDVANLRQLKEILNKNENLKEWLKLCAVALNDEIVTDLDTPLKNGDKICILPPVCGG</sequence>
<proteinExistence type="predicted"/>
<evidence type="ECO:0000313" key="6">
    <source>
        <dbReference type="Proteomes" id="UP000052257"/>
    </source>
</evidence>
<accession>A0A2S5J4V0</accession>
<keyword evidence="4" id="KW-1185">Reference proteome</keyword>
<reference evidence="4 5" key="1">
    <citation type="submission" date="2015-11" db="EMBL/GenBank/DDBJ databases">
        <authorList>
            <consortium name="Pathogen Informatics"/>
        </authorList>
    </citation>
    <scope>NUCLEOTIDE SEQUENCE [LARGE SCALE GENOMIC DNA]</scope>
    <source>
        <strain evidence="2 4">006A-0059</strain>
        <strain evidence="1 6">006A-0191</strain>
        <strain evidence="3 5">007A-0283</strain>
    </source>
</reference>
<dbReference type="AlphaFoldDB" id="A0A2S5J4V0"/>